<keyword evidence="2" id="KW-1003">Cell membrane</keyword>
<evidence type="ECO:0000259" key="7">
    <source>
        <dbReference type="Pfam" id="PF06271"/>
    </source>
</evidence>
<comment type="subcellular location">
    <subcellularLocation>
        <location evidence="1">Cell membrane</location>
        <topology evidence="1">Multi-pass membrane protein</topology>
    </subcellularLocation>
</comment>
<dbReference type="RefSeq" id="WP_374217637.1">
    <property type="nucleotide sequence ID" value="NZ_JAXOVW010000018.1"/>
</dbReference>
<evidence type="ECO:0000256" key="6">
    <source>
        <dbReference type="SAM" id="Phobius"/>
    </source>
</evidence>
<dbReference type="Pfam" id="PF06271">
    <property type="entry name" value="RDD"/>
    <property type="match status" value="1"/>
</dbReference>
<dbReference type="PANTHER" id="PTHR36115">
    <property type="entry name" value="PROLINE-RICH ANTIGEN HOMOLOG-RELATED"/>
    <property type="match status" value="1"/>
</dbReference>
<reference evidence="9" key="1">
    <citation type="submission" date="2023-11" db="EMBL/GenBank/DDBJ databases">
        <title>Genome Sequence of Bacillus pseudomycoides stain BUPM19.</title>
        <authorList>
            <person name="Farhat A."/>
        </authorList>
    </citation>
    <scope>NUCLEOTIDE SEQUENCE [LARGE SCALE GENOMIC DNA]</scope>
    <source>
        <strain evidence="9">BUPM19</strain>
    </source>
</reference>
<evidence type="ECO:0000313" key="9">
    <source>
        <dbReference type="Proteomes" id="UP001291930"/>
    </source>
</evidence>
<dbReference type="Proteomes" id="UP001291930">
    <property type="component" value="Unassembled WGS sequence"/>
</dbReference>
<keyword evidence="3 6" id="KW-0812">Transmembrane</keyword>
<keyword evidence="9" id="KW-1185">Reference proteome</keyword>
<evidence type="ECO:0000313" key="8">
    <source>
        <dbReference type="EMBL" id="MDZ5607556.1"/>
    </source>
</evidence>
<sequence>MYEKEAAGFGKRFLACIVDGLLFVPIYTILLILHVSKSHTEMIVNILHFLYFLIVPVIWLGFTVGKRVLEIQIIRIDGEKITLWTTCMRHLIAVIVYTLTLGIGFIISAFMVGLREDKRAIHDFIAGTQVVEIEEELY</sequence>
<protein>
    <submittedName>
        <fullName evidence="8">RDD family protein</fullName>
    </submittedName>
</protein>
<keyword evidence="4 6" id="KW-1133">Transmembrane helix</keyword>
<organism evidence="8 9">
    <name type="scientific">Bacillus bingmayongensis</name>
    <dbReference type="NCBI Taxonomy" id="1150157"/>
    <lineage>
        <taxon>Bacteria</taxon>
        <taxon>Bacillati</taxon>
        <taxon>Bacillota</taxon>
        <taxon>Bacilli</taxon>
        <taxon>Bacillales</taxon>
        <taxon>Bacillaceae</taxon>
        <taxon>Bacillus</taxon>
    </lineage>
</organism>
<evidence type="ECO:0000256" key="5">
    <source>
        <dbReference type="ARBA" id="ARBA00023136"/>
    </source>
</evidence>
<evidence type="ECO:0000256" key="4">
    <source>
        <dbReference type="ARBA" id="ARBA00022989"/>
    </source>
</evidence>
<dbReference type="EMBL" id="JAXOVW010000018">
    <property type="protein sequence ID" value="MDZ5607556.1"/>
    <property type="molecule type" value="Genomic_DNA"/>
</dbReference>
<comment type="caution">
    <text evidence="8">The sequence shown here is derived from an EMBL/GenBank/DDBJ whole genome shotgun (WGS) entry which is preliminary data.</text>
</comment>
<dbReference type="InterPro" id="IPR010432">
    <property type="entry name" value="RDD"/>
</dbReference>
<proteinExistence type="predicted"/>
<accession>A0ABU5JWM0</accession>
<keyword evidence="5 6" id="KW-0472">Membrane</keyword>
<dbReference type="InterPro" id="IPR051791">
    <property type="entry name" value="Pra-immunoreactive"/>
</dbReference>
<feature type="transmembrane region" description="Helical" evidence="6">
    <location>
        <begin position="12"/>
        <end position="35"/>
    </location>
</feature>
<feature type="transmembrane region" description="Helical" evidence="6">
    <location>
        <begin position="42"/>
        <end position="62"/>
    </location>
</feature>
<evidence type="ECO:0000256" key="1">
    <source>
        <dbReference type="ARBA" id="ARBA00004651"/>
    </source>
</evidence>
<evidence type="ECO:0000256" key="3">
    <source>
        <dbReference type="ARBA" id="ARBA00022692"/>
    </source>
</evidence>
<name>A0ABU5JWM0_9BACI</name>
<feature type="domain" description="RDD" evidence="7">
    <location>
        <begin position="7"/>
        <end position="127"/>
    </location>
</feature>
<evidence type="ECO:0000256" key="2">
    <source>
        <dbReference type="ARBA" id="ARBA00022475"/>
    </source>
</evidence>
<feature type="transmembrane region" description="Helical" evidence="6">
    <location>
        <begin position="91"/>
        <end position="114"/>
    </location>
</feature>
<gene>
    <name evidence="8" type="ORF">U2I54_10745</name>
</gene>